<evidence type="ECO:0008006" key="3">
    <source>
        <dbReference type="Google" id="ProtNLM"/>
    </source>
</evidence>
<reference evidence="2" key="1">
    <citation type="journal article" date="2019" name="Int. J. Syst. Evol. Microbiol.">
        <title>The Global Catalogue of Microorganisms (GCM) 10K type strain sequencing project: providing services to taxonomists for standard genome sequencing and annotation.</title>
        <authorList>
            <consortium name="The Broad Institute Genomics Platform"/>
            <consortium name="The Broad Institute Genome Sequencing Center for Infectious Disease"/>
            <person name="Wu L."/>
            <person name="Ma J."/>
        </authorList>
    </citation>
    <scope>NUCLEOTIDE SEQUENCE [LARGE SCALE GENOMIC DNA]</scope>
    <source>
        <strain evidence="2">KCTC 42964</strain>
    </source>
</reference>
<dbReference type="Proteomes" id="UP001595528">
    <property type="component" value="Unassembled WGS sequence"/>
</dbReference>
<dbReference type="RefSeq" id="WP_379905820.1">
    <property type="nucleotide sequence ID" value="NZ_JBHRTR010000048.1"/>
</dbReference>
<organism evidence="1 2">
    <name type="scientific">Marinibaculum pumilum</name>
    <dbReference type="NCBI Taxonomy" id="1766165"/>
    <lineage>
        <taxon>Bacteria</taxon>
        <taxon>Pseudomonadati</taxon>
        <taxon>Pseudomonadota</taxon>
        <taxon>Alphaproteobacteria</taxon>
        <taxon>Rhodospirillales</taxon>
        <taxon>Rhodospirillaceae</taxon>
        <taxon>Marinibaculum</taxon>
    </lineage>
</organism>
<gene>
    <name evidence="1" type="ORF">ACFOGJ_25105</name>
</gene>
<dbReference type="Gene3D" id="3.40.50.880">
    <property type="match status" value="1"/>
</dbReference>
<accession>A0ABV7L7D4</accession>
<sequence>MQASPPVRFLIVLSMQENCARSAGPARIEHFAPAYYLFKDAGADTVLASPCGGDASLAIAPGDGGGSDPDTIRFLADRHARDDLADMLCIGQIVAEEFDAALFVGFSGAIRRPDALGVAPLLAAMLDLGRPAAVVPGRGLQLAAGDAAESLLLVADHPQAARLAAHALLTIVEMQRRIEPAGA</sequence>
<proteinExistence type="predicted"/>
<protein>
    <recommendedName>
        <fullName evidence="3">DJ-1/PfpI domain-containing protein</fullName>
    </recommendedName>
</protein>
<dbReference type="SUPFAM" id="SSF52317">
    <property type="entry name" value="Class I glutamine amidotransferase-like"/>
    <property type="match status" value="1"/>
</dbReference>
<dbReference type="InterPro" id="IPR029062">
    <property type="entry name" value="Class_I_gatase-like"/>
</dbReference>
<evidence type="ECO:0000313" key="1">
    <source>
        <dbReference type="EMBL" id="MFC3230551.1"/>
    </source>
</evidence>
<comment type="caution">
    <text evidence="1">The sequence shown here is derived from an EMBL/GenBank/DDBJ whole genome shotgun (WGS) entry which is preliminary data.</text>
</comment>
<name>A0ABV7L7D4_9PROT</name>
<keyword evidence="2" id="KW-1185">Reference proteome</keyword>
<evidence type="ECO:0000313" key="2">
    <source>
        <dbReference type="Proteomes" id="UP001595528"/>
    </source>
</evidence>
<dbReference type="EMBL" id="JBHRTR010000048">
    <property type="protein sequence ID" value="MFC3230551.1"/>
    <property type="molecule type" value="Genomic_DNA"/>
</dbReference>